<accession>A0A1B0DE07</accession>
<sequence length="592" mass="66793">DATKTPLADEFSLLEGSSTSLSRVPKPEDSAADRESVLNFSRECQQEVQQEKYYTRVRNVKKAHQIQEIGEFQEMDDDVEYILDALQPHNPISTRCLSAIQLSSKALRDATKDQSLGLCTATIMFVLSQDNLNMDLDRDSLELMLSLLESDVSHADALDDAGLSLQQLQRNKQKVRELCEEVKSHGKAQHLNLDNITVGTLAMETLLSLTSKRAGEWFKEELRNLGGLEHIINTICECCRQISDYVVGWTDALLDKLRKIERCLRVLENVMEMNEQNQSYILGYRNGHAIETLVKLYKLCDREIALYPTNDQTPKENPGVVIREALVPTLKVLIALTHPFNDRAVGAVFLGEKEGLFDTSLHLLLQAPNYVPEKCIFELSILVLLLLINLTMYTKANRSIIMEANALSDFGSQFAKVPAIKALVEFFYKCEELARMAERNTDDLLESNPKKYEKKHKTAQEEVEETVTKLLQKAGHHMEHTMLASYVCLLLGHLLMDNAENEKKIRPYLRDATFDDMVKVLEKYYNFMNLTASSEASVVAHIKWTKGIIDYLTKCDSHSSSHQEAVSSTAPSVSRAGAPGGYSYGTSHYSTR</sequence>
<organism evidence="4 5">
    <name type="scientific">Phlebotomus papatasi</name>
    <name type="common">Sandfly</name>
    <dbReference type="NCBI Taxonomy" id="29031"/>
    <lineage>
        <taxon>Eukaryota</taxon>
        <taxon>Metazoa</taxon>
        <taxon>Ecdysozoa</taxon>
        <taxon>Arthropoda</taxon>
        <taxon>Hexapoda</taxon>
        <taxon>Insecta</taxon>
        <taxon>Pterygota</taxon>
        <taxon>Neoptera</taxon>
        <taxon>Endopterygota</taxon>
        <taxon>Diptera</taxon>
        <taxon>Nematocera</taxon>
        <taxon>Psychodoidea</taxon>
        <taxon>Psychodidae</taxon>
        <taxon>Phlebotomus</taxon>
        <taxon>Phlebotomus</taxon>
    </lineage>
</organism>
<dbReference type="PANTHER" id="PTHR22100">
    <property type="entry name" value="WINGS APART-LIKE PROTEIN HOMOLOG"/>
    <property type="match status" value="1"/>
</dbReference>
<dbReference type="InterPro" id="IPR012502">
    <property type="entry name" value="WAPL_dom"/>
</dbReference>
<proteinExistence type="inferred from homology"/>
<evidence type="ECO:0000313" key="5">
    <source>
        <dbReference type="Proteomes" id="UP000092462"/>
    </source>
</evidence>
<dbReference type="Pfam" id="PF07814">
    <property type="entry name" value="WAPL"/>
    <property type="match status" value="1"/>
</dbReference>
<name>A0A1B0DE07_PHLPP</name>
<dbReference type="Proteomes" id="UP000092462">
    <property type="component" value="Unassembled WGS sequence"/>
</dbReference>
<dbReference type="SUPFAM" id="SSF48371">
    <property type="entry name" value="ARM repeat"/>
    <property type="match status" value="1"/>
</dbReference>
<dbReference type="AlphaFoldDB" id="A0A1B0DE07"/>
<dbReference type="InterPro" id="IPR022771">
    <property type="entry name" value="WAPL_C"/>
</dbReference>
<dbReference type="InterPro" id="IPR039874">
    <property type="entry name" value="WAPL"/>
</dbReference>
<dbReference type="InterPro" id="IPR011989">
    <property type="entry name" value="ARM-like"/>
</dbReference>
<dbReference type="PROSITE" id="PS51271">
    <property type="entry name" value="WAPL"/>
    <property type="match status" value="1"/>
</dbReference>
<reference evidence="4" key="1">
    <citation type="submission" date="2022-08" db="UniProtKB">
        <authorList>
            <consortium name="EnsemblMetazoa"/>
        </authorList>
    </citation>
    <scope>IDENTIFICATION</scope>
    <source>
        <strain evidence="4">Israel</strain>
    </source>
</reference>
<dbReference type="VEuPathDB" id="VectorBase:PPAI006130"/>
<evidence type="ECO:0000256" key="3">
    <source>
        <dbReference type="SAM" id="MobiDB-lite"/>
    </source>
</evidence>
<protein>
    <submittedName>
        <fullName evidence="4">Uncharacterized protein</fullName>
    </submittedName>
</protein>
<dbReference type="Gene3D" id="1.25.10.10">
    <property type="entry name" value="Leucine-rich Repeat Variant"/>
    <property type="match status" value="1"/>
</dbReference>
<comment type="similarity">
    <text evidence="1">Belongs to the WAPL family.</text>
</comment>
<dbReference type="PANTHER" id="PTHR22100:SF13">
    <property type="entry name" value="WINGS APART-LIKE PROTEIN HOMOLOG"/>
    <property type="match status" value="1"/>
</dbReference>
<feature type="compositionally biased region" description="Basic and acidic residues" evidence="3">
    <location>
        <begin position="25"/>
        <end position="35"/>
    </location>
</feature>
<feature type="region of interest" description="Disordered" evidence="3">
    <location>
        <begin position="16"/>
        <end position="35"/>
    </location>
</feature>
<feature type="coiled-coil region" evidence="2">
    <location>
        <begin position="158"/>
        <end position="185"/>
    </location>
</feature>
<evidence type="ECO:0000256" key="2">
    <source>
        <dbReference type="SAM" id="Coils"/>
    </source>
</evidence>
<dbReference type="EMBL" id="AJVK01032432">
    <property type="status" value="NOT_ANNOTATED_CDS"/>
    <property type="molecule type" value="Genomic_DNA"/>
</dbReference>
<dbReference type="InterPro" id="IPR016024">
    <property type="entry name" value="ARM-type_fold"/>
</dbReference>
<keyword evidence="2" id="KW-0175">Coiled coil</keyword>
<evidence type="ECO:0000313" key="4">
    <source>
        <dbReference type="EnsemblMetazoa" id="PPAI006130-PA"/>
    </source>
</evidence>
<keyword evidence="5" id="KW-1185">Reference proteome</keyword>
<dbReference type="EnsemblMetazoa" id="PPAI006130-RA">
    <property type="protein sequence ID" value="PPAI006130-PA"/>
    <property type="gene ID" value="PPAI006130"/>
</dbReference>
<dbReference type="VEuPathDB" id="VectorBase:PPAPM1_000983"/>
<evidence type="ECO:0000256" key="1">
    <source>
        <dbReference type="ARBA" id="ARBA00006854"/>
    </source>
</evidence>